<dbReference type="AlphaFoldDB" id="A0A6A5AFL0"/>
<evidence type="ECO:0000256" key="1">
    <source>
        <dbReference type="SAM" id="Phobius"/>
    </source>
</evidence>
<sequence length="200" mass="22318">MQPVKACTSNVQPLLAEAAAAAGGNSNVETSRMLLFMFAVLVFVICLEMFLHVMEHTTKRKPKYTDMLHKTTQELMIVSPRGMDYPQDVWVPIRTIKKFMTLVRLQFDTKGGQADAIGCAADSDSDQRLANEPPCLVTKMQMMFTTHETFAAKCSLHLADLSCFATSIVKPTPSTVAAPLDCIDYRVPDRYARLKRRPVT</sequence>
<keyword evidence="1" id="KW-1133">Transmembrane helix</keyword>
<reference evidence="2 3" key="1">
    <citation type="submission" date="2019-06" db="EMBL/GenBank/DDBJ databases">
        <title>Genomics analysis of Aphanomyces spp. identifies a new class of oomycete effector associated with host adaptation.</title>
        <authorList>
            <person name="Gaulin E."/>
        </authorList>
    </citation>
    <scope>NUCLEOTIDE SEQUENCE [LARGE SCALE GENOMIC DNA]</scope>
    <source>
        <strain evidence="2 3">E</strain>
    </source>
</reference>
<organism evidence="2 3">
    <name type="scientific">Aphanomyces astaci</name>
    <name type="common">Crayfish plague agent</name>
    <dbReference type="NCBI Taxonomy" id="112090"/>
    <lineage>
        <taxon>Eukaryota</taxon>
        <taxon>Sar</taxon>
        <taxon>Stramenopiles</taxon>
        <taxon>Oomycota</taxon>
        <taxon>Saprolegniomycetes</taxon>
        <taxon>Saprolegniales</taxon>
        <taxon>Verrucalvaceae</taxon>
        <taxon>Aphanomyces</taxon>
    </lineage>
</organism>
<accession>A0A6A5AFL0</accession>
<proteinExistence type="predicted"/>
<evidence type="ECO:0000313" key="2">
    <source>
        <dbReference type="EMBL" id="KAF0771695.1"/>
    </source>
</evidence>
<comment type="caution">
    <text evidence="2">The sequence shown here is derived from an EMBL/GenBank/DDBJ whole genome shotgun (WGS) entry which is preliminary data.</text>
</comment>
<evidence type="ECO:0000313" key="3">
    <source>
        <dbReference type="Proteomes" id="UP000469452"/>
    </source>
</evidence>
<gene>
    <name evidence="2" type="ORF">AaE_002407</name>
</gene>
<dbReference type="EMBL" id="VJMI01004812">
    <property type="protein sequence ID" value="KAF0771695.1"/>
    <property type="molecule type" value="Genomic_DNA"/>
</dbReference>
<dbReference type="Proteomes" id="UP000469452">
    <property type="component" value="Unassembled WGS sequence"/>
</dbReference>
<keyword evidence="1" id="KW-0812">Transmembrane</keyword>
<keyword evidence="1" id="KW-0472">Membrane</keyword>
<name>A0A6A5AFL0_APHAT</name>
<feature type="transmembrane region" description="Helical" evidence="1">
    <location>
        <begin position="33"/>
        <end position="53"/>
    </location>
</feature>
<protein>
    <submittedName>
        <fullName evidence="2">Uncharacterized protein</fullName>
    </submittedName>
</protein>